<dbReference type="InterPro" id="IPR036513">
    <property type="entry name" value="STAS_dom_sf"/>
</dbReference>
<evidence type="ECO:0000259" key="2">
    <source>
        <dbReference type="PROSITE" id="PS50801"/>
    </source>
</evidence>
<name>A0ABP6RMA3_9PSEU</name>
<proteinExistence type="predicted"/>
<organism evidence="3 4">
    <name type="scientific">Saccharopolyspora gregorii</name>
    <dbReference type="NCBI Taxonomy" id="33914"/>
    <lineage>
        <taxon>Bacteria</taxon>
        <taxon>Bacillati</taxon>
        <taxon>Actinomycetota</taxon>
        <taxon>Actinomycetes</taxon>
        <taxon>Pseudonocardiales</taxon>
        <taxon>Pseudonocardiaceae</taxon>
        <taxon>Saccharopolyspora</taxon>
    </lineage>
</organism>
<reference evidence="4" key="1">
    <citation type="journal article" date="2019" name="Int. J. Syst. Evol. Microbiol.">
        <title>The Global Catalogue of Microorganisms (GCM) 10K type strain sequencing project: providing services to taxonomists for standard genome sequencing and annotation.</title>
        <authorList>
            <consortium name="The Broad Institute Genomics Platform"/>
            <consortium name="The Broad Institute Genome Sequencing Center for Infectious Disease"/>
            <person name="Wu L."/>
            <person name="Ma J."/>
        </authorList>
    </citation>
    <scope>NUCLEOTIDE SEQUENCE [LARGE SCALE GENOMIC DNA]</scope>
    <source>
        <strain evidence="4">JCM 9687</strain>
    </source>
</reference>
<dbReference type="PROSITE" id="PS50801">
    <property type="entry name" value="STAS"/>
    <property type="match status" value="1"/>
</dbReference>
<keyword evidence="4" id="KW-1185">Reference proteome</keyword>
<dbReference type="RefSeq" id="WP_258348507.1">
    <property type="nucleotide sequence ID" value="NZ_BAAAYK010000038.1"/>
</dbReference>
<dbReference type="CDD" id="cd07043">
    <property type="entry name" value="STAS_anti-anti-sigma_factors"/>
    <property type="match status" value="1"/>
</dbReference>
<feature type="compositionally biased region" description="Polar residues" evidence="1">
    <location>
        <begin position="1"/>
        <end position="12"/>
    </location>
</feature>
<dbReference type="Pfam" id="PF13466">
    <property type="entry name" value="STAS_2"/>
    <property type="match status" value="1"/>
</dbReference>
<dbReference type="Proteomes" id="UP001500483">
    <property type="component" value="Unassembled WGS sequence"/>
</dbReference>
<sequence>MPVTPVRTTTTDAPALDVPVGAGPGIPDRRPPEASPPPRAGGGALELELHRPDPRTILLSARGEIDAGSAGRLRELLWHRLSSCTGTVVLDLAAITFVDTACLHLLDQCQRRADQHDISFRVVLDERGLLDRLLELADARVRFLTFADLPSALR</sequence>
<evidence type="ECO:0000256" key="1">
    <source>
        <dbReference type="SAM" id="MobiDB-lite"/>
    </source>
</evidence>
<dbReference type="EMBL" id="BAAAYK010000038">
    <property type="protein sequence ID" value="GAA3357047.1"/>
    <property type="molecule type" value="Genomic_DNA"/>
</dbReference>
<gene>
    <name evidence="3" type="ORF">GCM10020366_23500</name>
</gene>
<comment type="caution">
    <text evidence="3">The sequence shown here is derived from an EMBL/GenBank/DDBJ whole genome shotgun (WGS) entry which is preliminary data.</text>
</comment>
<dbReference type="InterPro" id="IPR002645">
    <property type="entry name" value="STAS_dom"/>
</dbReference>
<protein>
    <recommendedName>
        <fullName evidence="2">STAS domain-containing protein</fullName>
    </recommendedName>
</protein>
<feature type="region of interest" description="Disordered" evidence="1">
    <location>
        <begin position="1"/>
        <end position="42"/>
    </location>
</feature>
<evidence type="ECO:0000313" key="3">
    <source>
        <dbReference type="EMBL" id="GAA3357047.1"/>
    </source>
</evidence>
<accession>A0ABP6RMA3</accession>
<feature type="domain" description="STAS" evidence="2">
    <location>
        <begin position="54"/>
        <end position="154"/>
    </location>
</feature>
<dbReference type="Gene3D" id="3.30.750.24">
    <property type="entry name" value="STAS domain"/>
    <property type="match status" value="1"/>
</dbReference>
<dbReference type="SUPFAM" id="SSF52091">
    <property type="entry name" value="SpoIIaa-like"/>
    <property type="match status" value="1"/>
</dbReference>
<dbReference type="InterPro" id="IPR058548">
    <property type="entry name" value="MlaB-like_STAS"/>
</dbReference>
<evidence type="ECO:0000313" key="4">
    <source>
        <dbReference type="Proteomes" id="UP001500483"/>
    </source>
</evidence>